<dbReference type="EMBL" id="JAGGJV010000004">
    <property type="protein sequence ID" value="MBP1858988.1"/>
    <property type="molecule type" value="Genomic_DNA"/>
</dbReference>
<comment type="caution">
    <text evidence="1">The sequence shown here is derived from an EMBL/GenBank/DDBJ whole genome shotgun (WGS) entry which is preliminary data.</text>
</comment>
<sequence>MSAITPKKSSQQPSRPHFDHRDRLILALYAQLKAERETREALTWATENGAISPEILQAMVSDPVPAITSEDVASLERLLARDANHRNIPH</sequence>
<dbReference type="RefSeq" id="WP_209852644.1">
    <property type="nucleotide sequence ID" value="NZ_JAGGJV010000004.1"/>
</dbReference>
<accession>A0ABS4EM10</accession>
<evidence type="ECO:0000313" key="2">
    <source>
        <dbReference type="Proteomes" id="UP000823786"/>
    </source>
</evidence>
<name>A0ABS4EM10_9HYPH</name>
<organism evidence="1 2">
    <name type="scientific">Rhizobium herbae</name>
    <dbReference type="NCBI Taxonomy" id="508661"/>
    <lineage>
        <taxon>Bacteria</taxon>
        <taxon>Pseudomonadati</taxon>
        <taxon>Pseudomonadota</taxon>
        <taxon>Alphaproteobacteria</taxon>
        <taxon>Hyphomicrobiales</taxon>
        <taxon>Rhizobiaceae</taxon>
        <taxon>Rhizobium/Agrobacterium group</taxon>
        <taxon>Rhizobium</taxon>
    </lineage>
</organism>
<proteinExistence type="predicted"/>
<dbReference type="Proteomes" id="UP000823786">
    <property type="component" value="Unassembled WGS sequence"/>
</dbReference>
<keyword evidence="2" id="KW-1185">Reference proteome</keyword>
<reference evidence="1 2" key="1">
    <citation type="submission" date="2021-03" db="EMBL/GenBank/DDBJ databases">
        <title>Genomic Encyclopedia of Type Strains, Phase IV (KMG-IV): sequencing the most valuable type-strain genomes for metagenomic binning, comparative biology and taxonomic classification.</title>
        <authorList>
            <person name="Goeker M."/>
        </authorList>
    </citation>
    <scope>NUCLEOTIDE SEQUENCE [LARGE SCALE GENOMIC DNA]</scope>
    <source>
        <strain evidence="1 2">DSM 26427</strain>
    </source>
</reference>
<gene>
    <name evidence="1" type="ORF">J2Z75_002500</name>
</gene>
<evidence type="ECO:0000313" key="1">
    <source>
        <dbReference type="EMBL" id="MBP1858988.1"/>
    </source>
</evidence>
<protein>
    <submittedName>
        <fullName evidence="1">Uncharacterized protein</fullName>
    </submittedName>
</protein>